<organism evidence="2 3">
    <name type="scientific">Halolamina litorea</name>
    <dbReference type="NCBI Taxonomy" id="1515593"/>
    <lineage>
        <taxon>Archaea</taxon>
        <taxon>Methanobacteriati</taxon>
        <taxon>Methanobacteriota</taxon>
        <taxon>Stenosarchaea group</taxon>
        <taxon>Halobacteria</taxon>
        <taxon>Halobacteriales</taxon>
        <taxon>Haloferacaceae</taxon>
    </lineage>
</organism>
<gene>
    <name evidence="2" type="ORF">ACFSAU_11670</name>
</gene>
<keyword evidence="1" id="KW-0472">Membrane</keyword>
<reference evidence="2 3" key="1">
    <citation type="journal article" date="2019" name="Int. J. Syst. Evol. Microbiol.">
        <title>The Global Catalogue of Microorganisms (GCM) 10K type strain sequencing project: providing services to taxonomists for standard genome sequencing and annotation.</title>
        <authorList>
            <consortium name="The Broad Institute Genomics Platform"/>
            <consortium name="The Broad Institute Genome Sequencing Center for Infectious Disease"/>
            <person name="Wu L."/>
            <person name="Ma J."/>
        </authorList>
    </citation>
    <scope>NUCLEOTIDE SEQUENCE [LARGE SCALE GENOMIC DNA]</scope>
    <source>
        <strain evidence="2 3">CGMCC 1.12859</strain>
    </source>
</reference>
<dbReference type="Proteomes" id="UP001597139">
    <property type="component" value="Unassembled WGS sequence"/>
</dbReference>
<dbReference type="AlphaFoldDB" id="A0ABD6BVL6"/>
<feature type="transmembrane region" description="Helical" evidence="1">
    <location>
        <begin position="12"/>
        <end position="29"/>
    </location>
</feature>
<name>A0ABD6BVL6_9EURY</name>
<protein>
    <submittedName>
        <fullName evidence="2">Uncharacterized protein</fullName>
    </submittedName>
</protein>
<dbReference type="EMBL" id="JBHUCZ010000010">
    <property type="protein sequence ID" value="MFD1568153.1"/>
    <property type="molecule type" value="Genomic_DNA"/>
</dbReference>
<keyword evidence="3" id="KW-1185">Reference proteome</keyword>
<feature type="transmembrane region" description="Helical" evidence="1">
    <location>
        <begin position="58"/>
        <end position="77"/>
    </location>
</feature>
<comment type="caution">
    <text evidence="2">The sequence shown here is derived from an EMBL/GenBank/DDBJ whole genome shotgun (WGS) entry which is preliminary data.</text>
</comment>
<evidence type="ECO:0000313" key="2">
    <source>
        <dbReference type="EMBL" id="MFD1568153.1"/>
    </source>
</evidence>
<evidence type="ECO:0000313" key="3">
    <source>
        <dbReference type="Proteomes" id="UP001597139"/>
    </source>
</evidence>
<dbReference type="RefSeq" id="WP_267647867.1">
    <property type="nucleotide sequence ID" value="NZ_JANHGR010000002.1"/>
</dbReference>
<keyword evidence="1" id="KW-1133">Transmembrane helix</keyword>
<sequence length="82" mass="8609">MDHRSFQWDRIGAFLLGAVTLTGLLWATPDLPDPIAYGVVAVPLGLCYHGFTSKSARSVARLAALVAVGLTLGSWLADAGVL</sequence>
<proteinExistence type="predicted"/>
<feature type="transmembrane region" description="Helical" evidence="1">
    <location>
        <begin position="35"/>
        <end position="51"/>
    </location>
</feature>
<accession>A0ABD6BVL6</accession>
<evidence type="ECO:0000256" key="1">
    <source>
        <dbReference type="SAM" id="Phobius"/>
    </source>
</evidence>
<keyword evidence="1" id="KW-0812">Transmembrane</keyword>